<keyword evidence="3" id="KW-1185">Reference proteome</keyword>
<name>A0ABW2Q014_9BACL</name>
<gene>
    <name evidence="2" type="ORF">ACFQRG_18580</name>
</gene>
<keyword evidence="1" id="KW-0812">Transmembrane</keyword>
<dbReference type="RefSeq" id="WP_380968895.1">
    <property type="nucleotide sequence ID" value="NZ_JBHTCO010000041.1"/>
</dbReference>
<keyword evidence="1" id="KW-0472">Membrane</keyword>
<evidence type="ECO:0000256" key="1">
    <source>
        <dbReference type="SAM" id="Phobius"/>
    </source>
</evidence>
<dbReference type="Pfam" id="PF04341">
    <property type="entry name" value="DUF485"/>
    <property type="match status" value="1"/>
</dbReference>
<dbReference type="InterPro" id="IPR007436">
    <property type="entry name" value="DUF485"/>
</dbReference>
<proteinExistence type="predicted"/>
<keyword evidence="1" id="KW-1133">Transmembrane helix</keyword>
<dbReference type="Proteomes" id="UP001596505">
    <property type="component" value="Unassembled WGS sequence"/>
</dbReference>
<organism evidence="2 3">
    <name type="scientific">Scopulibacillus cellulosilyticus</name>
    <dbReference type="NCBI Taxonomy" id="2665665"/>
    <lineage>
        <taxon>Bacteria</taxon>
        <taxon>Bacillati</taxon>
        <taxon>Bacillota</taxon>
        <taxon>Bacilli</taxon>
        <taxon>Bacillales</taxon>
        <taxon>Sporolactobacillaceae</taxon>
        <taxon>Scopulibacillus</taxon>
    </lineage>
</organism>
<dbReference type="PANTHER" id="PTHR38441">
    <property type="entry name" value="INTEGRAL MEMBRANE PROTEIN-RELATED"/>
    <property type="match status" value="1"/>
</dbReference>
<evidence type="ECO:0000313" key="2">
    <source>
        <dbReference type="EMBL" id="MFC7394922.1"/>
    </source>
</evidence>
<feature type="transmembrane region" description="Helical" evidence="1">
    <location>
        <begin position="59"/>
        <end position="82"/>
    </location>
</feature>
<protein>
    <submittedName>
        <fullName evidence="2">DUF485 domain-containing protein</fullName>
    </submittedName>
</protein>
<accession>A0ABW2Q014</accession>
<feature type="transmembrane region" description="Helical" evidence="1">
    <location>
        <begin position="26"/>
        <end position="47"/>
    </location>
</feature>
<sequence length="111" mass="12865">MGENEKYSEIVQTPEFQRLLKAKRKFIVPVTIFFAGYFILLPIFTSYSTILNKPFIGSITWTWAIAFTHFIMTWVLSGVYICKTNSFDKISEQISEQIAEKNANQNKEVTL</sequence>
<dbReference type="EMBL" id="JBHTCO010000041">
    <property type="protein sequence ID" value="MFC7394922.1"/>
    <property type="molecule type" value="Genomic_DNA"/>
</dbReference>
<dbReference type="PANTHER" id="PTHR38441:SF1">
    <property type="entry name" value="MEMBRANE PROTEIN"/>
    <property type="match status" value="1"/>
</dbReference>
<comment type="caution">
    <text evidence="2">The sequence shown here is derived from an EMBL/GenBank/DDBJ whole genome shotgun (WGS) entry which is preliminary data.</text>
</comment>
<evidence type="ECO:0000313" key="3">
    <source>
        <dbReference type="Proteomes" id="UP001596505"/>
    </source>
</evidence>
<reference evidence="3" key="1">
    <citation type="journal article" date="2019" name="Int. J. Syst. Evol. Microbiol.">
        <title>The Global Catalogue of Microorganisms (GCM) 10K type strain sequencing project: providing services to taxonomists for standard genome sequencing and annotation.</title>
        <authorList>
            <consortium name="The Broad Institute Genomics Platform"/>
            <consortium name="The Broad Institute Genome Sequencing Center for Infectious Disease"/>
            <person name="Wu L."/>
            <person name="Ma J."/>
        </authorList>
    </citation>
    <scope>NUCLEOTIDE SEQUENCE [LARGE SCALE GENOMIC DNA]</scope>
    <source>
        <strain evidence="3">CGMCC 1.16305</strain>
    </source>
</reference>